<keyword evidence="2" id="KW-1185">Reference proteome</keyword>
<evidence type="ECO:0000313" key="1">
    <source>
        <dbReference type="EMBL" id="CAB3997264.1"/>
    </source>
</evidence>
<dbReference type="AlphaFoldDB" id="A0A6S7GV34"/>
<accession>A0A6S7GV34</accession>
<evidence type="ECO:0000313" key="2">
    <source>
        <dbReference type="Proteomes" id="UP001152795"/>
    </source>
</evidence>
<organism evidence="1 2">
    <name type="scientific">Paramuricea clavata</name>
    <name type="common">Red gorgonian</name>
    <name type="synonym">Violescent sea-whip</name>
    <dbReference type="NCBI Taxonomy" id="317549"/>
    <lineage>
        <taxon>Eukaryota</taxon>
        <taxon>Metazoa</taxon>
        <taxon>Cnidaria</taxon>
        <taxon>Anthozoa</taxon>
        <taxon>Octocorallia</taxon>
        <taxon>Malacalcyonacea</taxon>
        <taxon>Plexauridae</taxon>
        <taxon>Paramuricea</taxon>
    </lineage>
</organism>
<comment type="caution">
    <text evidence="1">The sequence shown here is derived from an EMBL/GenBank/DDBJ whole genome shotgun (WGS) entry which is preliminary data.</text>
</comment>
<dbReference type="EMBL" id="CACRXK020003060">
    <property type="protein sequence ID" value="CAB3997264.1"/>
    <property type="molecule type" value="Genomic_DNA"/>
</dbReference>
<sequence length="78" mass="8685">MVVHVYTRTGACVKQVGEALDVVVILTNAKRARADVVTNEDVEIWQVATDAHVAQAINCSRINAHVKVFAQRDFFFID</sequence>
<protein>
    <submittedName>
        <fullName evidence="1">Uncharacterized protein</fullName>
    </submittedName>
</protein>
<dbReference type="Proteomes" id="UP001152795">
    <property type="component" value="Unassembled WGS sequence"/>
</dbReference>
<name>A0A6S7GV34_PARCT</name>
<proteinExistence type="predicted"/>
<gene>
    <name evidence="1" type="ORF">PACLA_8A076007</name>
</gene>
<reference evidence="1" key="1">
    <citation type="submission" date="2020-04" db="EMBL/GenBank/DDBJ databases">
        <authorList>
            <person name="Alioto T."/>
            <person name="Alioto T."/>
            <person name="Gomez Garrido J."/>
        </authorList>
    </citation>
    <scope>NUCLEOTIDE SEQUENCE</scope>
    <source>
        <strain evidence="1">A484AB</strain>
    </source>
</reference>